<evidence type="ECO:0000256" key="2">
    <source>
        <dbReference type="ARBA" id="ARBA00006432"/>
    </source>
</evidence>
<dbReference type="AlphaFoldDB" id="A0A0T6B4U7"/>
<accession>A0A0T6B4U7</accession>
<dbReference type="PANTHER" id="PTHR24096:SF149">
    <property type="entry name" value="AMP-BINDING DOMAIN-CONTAINING PROTEIN-RELATED"/>
    <property type="match status" value="1"/>
</dbReference>
<dbReference type="InterPro" id="IPR045851">
    <property type="entry name" value="AMP-bd_C_sf"/>
</dbReference>
<dbReference type="SUPFAM" id="SSF56801">
    <property type="entry name" value="Acetyl-CoA synthetase-like"/>
    <property type="match status" value="2"/>
</dbReference>
<dbReference type="GO" id="GO:0005777">
    <property type="term" value="C:peroxisome"/>
    <property type="evidence" value="ECO:0007669"/>
    <property type="project" value="UniProtKB-SubCell"/>
</dbReference>
<dbReference type="Pfam" id="PF00501">
    <property type="entry name" value="AMP-binding"/>
    <property type="match status" value="1"/>
</dbReference>
<keyword evidence="8" id="KW-1185">Reference proteome</keyword>
<dbReference type="Gene3D" id="2.30.38.10">
    <property type="entry name" value="Luciferase, Domain 3"/>
    <property type="match status" value="1"/>
</dbReference>
<keyword evidence="3" id="KW-0436">Ligase</keyword>
<feature type="domain" description="AMP-binding enzyme C-terminal" evidence="6">
    <location>
        <begin position="111"/>
        <end position="187"/>
    </location>
</feature>
<gene>
    <name evidence="7" type="ORF">AMK59_4477</name>
</gene>
<feature type="domain" description="AMP-dependent synthetase/ligase" evidence="5">
    <location>
        <begin position="1"/>
        <end position="59"/>
    </location>
</feature>
<dbReference type="PANTHER" id="PTHR24096">
    <property type="entry name" value="LONG-CHAIN-FATTY-ACID--COA LIGASE"/>
    <property type="match status" value="1"/>
</dbReference>
<dbReference type="Gene3D" id="3.30.300.30">
    <property type="match status" value="2"/>
</dbReference>
<feature type="domain" description="AMP-binding enzyme C-terminal" evidence="6">
    <location>
        <begin position="196"/>
        <end position="255"/>
    </location>
</feature>
<dbReference type="FunFam" id="3.30.300.30:FF:000007">
    <property type="entry name" value="4-coumarate--CoA ligase 2"/>
    <property type="match status" value="1"/>
</dbReference>
<comment type="caution">
    <text evidence="7">The sequence shown here is derived from an EMBL/GenBank/DDBJ whole genome shotgun (WGS) entry which is preliminary data.</text>
</comment>
<dbReference type="InterPro" id="IPR025110">
    <property type="entry name" value="AMP-bd_C"/>
</dbReference>
<evidence type="ECO:0000256" key="1">
    <source>
        <dbReference type="ARBA" id="ARBA00004275"/>
    </source>
</evidence>
<dbReference type="EMBL" id="LJIG01009801">
    <property type="protein sequence ID" value="KRT82354.1"/>
    <property type="molecule type" value="Genomic_DNA"/>
</dbReference>
<evidence type="ECO:0000259" key="6">
    <source>
        <dbReference type="Pfam" id="PF13193"/>
    </source>
</evidence>
<comment type="subcellular location">
    <subcellularLocation>
        <location evidence="1">Peroxisome</location>
    </subcellularLocation>
</comment>
<evidence type="ECO:0000259" key="5">
    <source>
        <dbReference type="Pfam" id="PF00501"/>
    </source>
</evidence>
<name>A0A0T6B4U7_9SCAR</name>
<dbReference type="Proteomes" id="UP000051574">
    <property type="component" value="Unassembled WGS sequence"/>
</dbReference>
<evidence type="ECO:0000256" key="4">
    <source>
        <dbReference type="ARBA" id="ARBA00023140"/>
    </source>
</evidence>
<dbReference type="Gene3D" id="3.40.50.980">
    <property type="match status" value="1"/>
</dbReference>
<dbReference type="InterPro" id="IPR000873">
    <property type="entry name" value="AMP-dep_synth/lig_dom"/>
</dbReference>
<dbReference type="OrthoDB" id="10253869at2759"/>
<reference evidence="7 8" key="1">
    <citation type="submission" date="2015-09" db="EMBL/GenBank/DDBJ databases">
        <title>Draft genome of the scarab beetle Oryctes borbonicus.</title>
        <authorList>
            <person name="Meyer J.M."/>
            <person name="Markov G.V."/>
            <person name="Baskaran P."/>
            <person name="Herrmann M."/>
            <person name="Sommer R.J."/>
            <person name="Roedelsperger C."/>
        </authorList>
    </citation>
    <scope>NUCLEOTIDE SEQUENCE [LARGE SCALE GENOMIC DNA]</scope>
    <source>
        <strain evidence="7">OB123</strain>
        <tissue evidence="7">Whole animal</tissue>
    </source>
</reference>
<organism evidence="7 8">
    <name type="scientific">Oryctes borbonicus</name>
    <dbReference type="NCBI Taxonomy" id="1629725"/>
    <lineage>
        <taxon>Eukaryota</taxon>
        <taxon>Metazoa</taxon>
        <taxon>Ecdysozoa</taxon>
        <taxon>Arthropoda</taxon>
        <taxon>Hexapoda</taxon>
        <taxon>Insecta</taxon>
        <taxon>Pterygota</taxon>
        <taxon>Neoptera</taxon>
        <taxon>Endopterygota</taxon>
        <taxon>Coleoptera</taxon>
        <taxon>Polyphaga</taxon>
        <taxon>Scarabaeiformia</taxon>
        <taxon>Scarabaeidae</taxon>
        <taxon>Dynastinae</taxon>
        <taxon>Oryctes</taxon>
    </lineage>
</organism>
<keyword evidence="4" id="KW-0576">Peroxisome</keyword>
<evidence type="ECO:0000313" key="8">
    <source>
        <dbReference type="Proteomes" id="UP000051574"/>
    </source>
</evidence>
<dbReference type="GO" id="GO:0016405">
    <property type="term" value="F:CoA-ligase activity"/>
    <property type="evidence" value="ECO:0007669"/>
    <property type="project" value="TreeGrafter"/>
</dbReference>
<evidence type="ECO:0000256" key="3">
    <source>
        <dbReference type="ARBA" id="ARBA00022598"/>
    </source>
</evidence>
<sequence>MTETTLGVLITKSSSPRAGSVGQIVPGMMAKIIDENGTALGPYQEGELCFKGPLIMKGYVGDEASTKIAIDKDNWLHTGDVAYYDGDGYFFIVDRIKELIKYKAFQVAPAELEGILLTHPGISDAAVVGLPDEEAGELPLAFVVRRPGTSITAKEVQDFVAAKVSPQKKLRGGVQFVDAIPKNPTGKILRRVLKLVGLPDEEAGELPLAFVVRRPGTSITAKEVQDFVAAKVSPQKKLRGGVQFVDTIPKNPTGKILRRVLKERV</sequence>
<dbReference type="Pfam" id="PF13193">
    <property type="entry name" value="AMP-binding_C"/>
    <property type="match status" value="2"/>
</dbReference>
<evidence type="ECO:0000313" key="7">
    <source>
        <dbReference type="EMBL" id="KRT82354.1"/>
    </source>
</evidence>
<protein>
    <submittedName>
        <fullName evidence="7">AMP-binding protein</fullName>
    </submittedName>
</protein>
<comment type="similarity">
    <text evidence="2">Belongs to the ATP-dependent AMP-binding enzyme family.</text>
</comment>
<proteinExistence type="inferred from homology"/>
<feature type="non-terminal residue" evidence="7">
    <location>
        <position position="265"/>
    </location>
</feature>